<proteinExistence type="predicted"/>
<comment type="caution">
    <text evidence="1">The sequence shown here is derived from an EMBL/GenBank/DDBJ whole genome shotgun (WGS) entry which is preliminary data.</text>
</comment>
<dbReference type="EMBL" id="JABSNP010000009">
    <property type="protein sequence ID" value="NRT19362.1"/>
    <property type="molecule type" value="Genomic_DNA"/>
</dbReference>
<accession>A0ABX2FQD5</accession>
<evidence type="ECO:0000313" key="2">
    <source>
        <dbReference type="Proteomes" id="UP000779507"/>
    </source>
</evidence>
<keyword evidence="2" id="KW-1185">Reference proteome</keyword>
<sequence length="91" mass="9512">MPALLTPSFAQVAAALFPLPGCTVGGYPFAHGTRFTIVVRTPAGLACPREYRATGACRWEALAAVVGLFNDSAHAYPSARPHAVPGSYAPR</sequence>
<reference evidence="1 2" key="1">
    <citation type="submission" date="2020-05" db="EMBL/GenBank/DDBJ databases">
        <title>Genomic Encyclopedia of Type Strains, Phase IV (KMG-V): Genome sequencing to study the core and pangenomes of soil and plant-associated prokaryotes.</title>
        <authorList>
            <person name="Whitman W."/>
        </authorList>
    </citation>
    <scope>NUCLEOTIDE SEQUENCE [LARGE SCALE GENOMIC DNA]</scope>
    <source>
        <strain evidence="1 2">9A</strain>
    </source>
</reference>
<dbReference type="RefSeq" id="WP_173810095.1">
    <property type="nucleotide sequence ID" value="NZ_JABSNP010000009.1"/>
</dbReference>
<dbReference type="Proteomes" id="UP000779507">
    <property type="component" value="Unassembled WGS sequence"/>
</dbReference>
<organism evidence="1 2">
    <name type="scientific">Hymenobacter caeli</name>
    <dbReference type="NCBI Taxonomy" id="2735894"/>
    <lineage>
        <taxon>Bacteria</taxon>
        <taxon>Pseudomonadati</taxon>
        <taxon>Bacteroidota</taxon>
        <taxon>Cytophagia</taxon>
        <taxon>Cytophagales</taxon>
        <taxon>Hymenobacteraceae</taxon>
        <taxon>Hymenobacter</taxon>
    </lineage>
</organism>
<name>A0ABX2FQD5_9BACT</name>
<gene>
    <name evidence="1" type="ORF">HNP98_002191</name>
</gene>
<evidence type="ECO:0000313" key="1">
    <source>
        <dbReference type="EMBL" id="NRT19362.1"/>
    </source>
</evidence>
<protein>
    <submittedName>
        <fullName evidence="1">Uncharacterized protein</fullName>
    </submittedName>
</protein>